<dbReference type="AlphaFoldDB" id="A0A162NC28"/>
<dbReference type="PATRIC" id="fig|1538.10.peg.1102"/>
<organism evidence="3 4">
    <name type="scientific">Clostridium ljungdahlii</name>
    <dbReference type="NCBI Taxonomy" id="1538"/>
    <lineage>
        <taxon>Bacteria</taxon>
        <taxon>Bacillati</taxon>
        <taxon>Bacillota</taxon>
        <taxon>Clostridia</taxon>
        <taxon>Eubacteriales</taxon>
        <taxon>Clostridiaceae</taxon>
        <taxon>Clostridium</taxon>
    </lineage>
</organism>
<dbReference type="OrthoDB" id="2024038at2"/>
<dbReference type="PANTHER" id="PTHR37305">
    <property type="entry name" value="INTEGRAL MEMBRANE PROTEIN-RELATED"/>
    <property type="match status" value="1"/>
</dbReference>
<name>A0A162NC28_9CLOT</name>
<dbReference type="PANTHER" id="PTHR37305:SF1">
    <property type="entry name" value="MEMBRANE PROTEIN"/>
    <property type="match status" value="1"/>
</dbReference>
<keyword evidence="2" id="KW-0472">Membrane</keyword>
<feature type="transmembrane region" description="Helical" evidence="2">
    <location>
        <begin position="188"/>
        <end position="213"/>
    </location>
</feature>
<evidence type="ECO:0000313" key="3">
    <source>
        <dbReference type="EMBL" id="OAA91639.1"/>
    </source>
</evidence>
<reference evidence="3 4" key="1">
    <citation type="journal article" date="2015" name="Biotechnol. Bioeng.">
        <title>Genome sequence and phenotypic characterization of Caulobacter segnis.</title>
        <authorList>
            <person name="Patel S."/>
            <person name="Fletcher B."/>
            <person name="Scott D.C."/>
            <person name="Ely B."/>
        </authorList>
    </citation>
    <scope>NUCLEOTIDE SEQUENCE [LARGE SCALE GENOMIC DNA]</scope>
    <source>
        <strain evidence="3 4">ERI-2</strain>
    </source>
</reference>
<dbReference type="Proteomes" id="UP000077407">
    <property type="component" value="Unassembled WGS sequence"/>
</dbReference>
<dbReference type="RefSeq" id="WP_063554207.1">
    <property type="nucleotide sequence ID" value="NZ_LITT01000005.1"/>
</dbReference>
<evidence type="ECO:0000256" key="2">
    <source>
        <dbReference type="SAM" id="Phobius"/>
    </source>
</evidence>
<proteinExistence type="predicted"/>
<comment type="caution">
    <text evidence="3">The sequence shown here is derived from an EMBL/GenBank/DDBJ whole genome shotgun (WGS) entry which is preliminary data.</text>
</comment>
<evidence type="ECO:0000256" key="1">
    <source>
        <dbReference type="SAM" id="Coils"/>
    </source>
</evidence>
<sequence>MNKYIWQELKRVMIKKKIALIVILIITIVFGLMVISKIDTLEVQIQKDKVLLNTLKMDKTKADTEFKKADISRDILETQKEINDKEEMLNQINNYDKSKLDKQIEKLEKENNPKNEYKILQLKYEKEHNIEKSELTPKGMYAAIDILQYFVLLFLIIPIVLSSDIVSGEYSPNTIKALITKPISRKKIIASKFIVSVILSAGTIIISTIIFIVEAGIHLGFSDYRLPFDVGAKYVLDKSLPLSPVTSQMKYVSGSRSIIPLWSVILQLILILIVISVAIISIIMFISTICRNSLISSLASFILIAGTQFWYLFCFSSKYLVAAKYGAFVKFLPTPYMVDSLGTLSGDISLKLASSINVFFVLIVCLLWTLVMMFLSIYVFGKRDLD</sequence>
<gene>
    <name evidence="3" type="ORF">WY13_00604</name>
</gene>
<dbReference type="GO" id="GO:0140359">
    <property type="term" value="F:ABC-type transporter activity"/>
    <property type="evidence" value="ECO:0007669"/>
    <property type="project" value="InterPro"/>
</dbReference>
<feature type="coiled-coil region" evidence="1">
    <location>
        <begin position="68"/>
        <end position="95"/>
    </location>
</feature>
<feature type="transmembrane region" description="Helical" evidence="2">
    <location>
        <begin position="259"/>
        <end position="286"/>
    </location>
</feature>
<keyword evidence="1" id="KW-0175">Coiled coil</keyword>
<evidence type="ECO:0000313" key="4">
    <source>
        <dbReference type="Proteomes" id="UP000077407"/>
    </source>
</evidence>
<keyword evidence="2" id="KW-1133">Transmembrane helix</keyword>
<dbReference type="Pfam" id="PF12679">
    <property type="entry name" value="ABC2_membrane_2"/>
    <property type="match status" value="1"/>
</dbReference>
<accession>A0A162NC28</accession>
<dbReference type="EMBL" id="LITT01000005">
    <property type="protein sequence ID" value="OAA91639.1"/>
    <property type="molecule type" value="Genomic_DNA"/>
</dbReference>
<feature type="transmembrane region" description="Helical" evidence="2">
    <location>
        <begin position="358"/>
        <end position="380"/>
    </location>
</feature>
<feature type="transmembrane region" description="Helical" evidence="2">
    <location>
        <begin position="293"/>
        <end position="313"/>
    </location>
</feature>
<feature type="transmembrane region" description="Helical" evidence="2">
    <location>
        <begin position="18"/>
        <end position="38"/>
    </location>
</feature>
<dbReference type="GO" id="GO:0005886">
    <property type="term" value="C:plasma membrane"/>
    <property type="evidence" value="ECO:0007669"/>
    <property type="project" value="UniProtKB-SubCell"/>
</dbReference>
<keyword evidence="2" id="KW-0812">Transmembrane</keyword>
<protein>
    <submittedName>
        <fullName evidence="3">ABC-2 family transporter protein</fullName>
    </submittedName>
</protein>
<feature type="transmembrane region" description="Helical" evidence="2">
    <location>
        <begin position="146"/>
        <end position="167"/>
    </location>
</feature>